<dbReference type="GeneID" id="116195518"/>
<evidence type="ECO:0000256" key="4">
    <source>
        <dbReference type="PROSITE-ProRule" id="PRU00175"/>
    </source>
</evidence>
<dbReference type="InterPro" id="IPR001841">
    <property type="entry name" value="Znf_RING"/>
</dbReference>
<dbReference type="GO" id="GO:0061630">
    <property type="term" value="F:ubiquitin protein ligase activity"/>
    <property type="evidence" value="ECO:0007669"/>
    <property type="project" value="TreeGrafter"/>
</dbReference>
<keyword evidence="3" id="KW-0862">Zinc</keyword>
<dbReference type="OrthoDB" id="8062037at2759"/>
<dbReference type="AlphaFoldDB" id="A0A6P8CDW5"/>
<evidence type="ECO:0000256" key="2">
    <source>
        <dbReference type="ARBA" id="ARBA00022771"/>
    </source>
</evidence>
<evidence type="ECO:0000256" key="1">
    <source>
        <dbReference type="ARBA" id="ARBA00022723"/>
    </source>
</evidence>
<gene>
    <name evidence="7" type="primary">LOC116195518</name>
</gene>
<name>A0A6P8CDW5_PUNGR</name>
<dbReference type="PANTHER" id="PTHR45969">
    <property type="entry name" value="RING ZINC FINGER PROTEIN-RELATED"/>
    <property type="match status" value="1"/>
</dbReference>
<reference evidence="6" key="1">
    <citation type="journal article" date="2020" name="Plant Biotechnol. J.">
        <title>The pomegranate (Punica granatum L.) draft genome dissects genetic divergence between soft- and hard-seeded cultivars.</title>
        <authorList>
            <person name="Luo X."/>
            <person name="Li H."/>
            <person name="Wu Z."/>
            <person name="Yao W."/>
            <person name="Zhao P."/>
            <person name="Cao D."/>
            <person name="Yu H."/>
            <person name="Li K."/>
            <person name="Poudel K."/>
            <person name="Zhao D."/>
            <person name="Zhang F."/>
            <person name="Xia X."/>
            <person name="Chen L."/>
            <person name="Wang Q."/>
            <person name="Jing D."/>
            <person name="Cao S."/>
        </authorList>
    </citation>
    <scope>NUCLEOTIDE SEQUENCE [LARGE SCALE GENOMIC DNA]</scope>
    <source>
        <strain evidence="6">cv. Tunisia</strain>
    </source>
</reference>
<dbReference type="SUPFAM" id="SSF57850">
    <property type="entry name" value="RING/U-box"/>
    <property type="match status" value="1"/>
</dbReference>
<dbReference type="Gene3D" id="3.30.40.10">
    <property type="entry name" value="Zinc/RING finger domain, C3HC4 (zinc finger)"/>
    <property type="match status" value="1"/>
</dbReference>
<dbReference type="Pfam" id="PF13639">
    <property type="entry name" value="zf-RING_2"/>
    <property type="match status" value="1"/>
</dbReference>
<reference evidence="7" key="2">
    <citation type="submission" date="2025-08" db="UniProtKB">
        <authorList>
            <consortium name="RefSeq"/>
        </authorList>
    </citation>
    <scope>IDENTIFICATION</scope>
    <source>
        <tissue evidence="7">Leaf</tissue>
    </source>
</reference>
<organism evidence="6 7">
    <name type="scientific">Punica granatum</name>
    <name type="common">Pomegranate</name>
    <dbReference type="NCBI Taxonomy" id="22663"/>
    <lineage>
        <taxon>Eukaryota</taxon>
        <taxon>Viridiplantae</taxon>
        <taxon>Streptophyta</taxon>
        <taxon>Embryophyta</taxon>
        <taxon>Tracheophyta</taxon>
        <taxon>Spermatophyta</taxon>
        <taxon>Magnoliopsida</taxon>
        <taxon>eudicotyledons</taxon>
        <taxon>Gunneridae</taxon>
        <taxon>Pentapetalae</taxon>
        <taxon>rosids</taxon>
        <taxon>malvids</taxon>
        <taxon>Myrtales</taxon>
        <taxon>Lythraceae</taxon>
        <taxon>Punica</taxon>
    </lineage>
</organism>
<dbReference type="RefSeq" id="XP_031380624.1">
    <property type="nucleotide sequence ID" value="XM_031524764.1"/>
</dbReference>
<dbReference type="InterPro" id="IPR013083">
    <property type="entry name" value="Znf_RING/FYVE/PHD"/>
</dbReference>
<dbReference type="PANTHER" id="PTHR45969:SF33">
    <property type="entry name" value="RING ZINC FINGER PROTEIN-RELATED"/>
    <property type="match status" value="1"/>
</dbReference>
<keyword evidence="1" id="KW-0479">Metal-binding</keyword>
<evidence type="ECO:0000313" key="6">
    <source>
        <dbReference type="Proteomes" id="UP000515151"/>
    </source>
</evidence>
<keyword evidence="2 4" id="KW-0863">Zinc-finger</keyword>
<evidence type="ECO:0000256" key="3">
    <source>
        <dbReference type="ARBA" id="ARBA00022833"/>
    </source>
</evidence>
<dbReference type="GO" id="GO:0016567">
    <property type="term" value="P:protein ubiquitination"/>
    <property type="evidence" value="ECO:0007669"/>
    <property type="project" value="TreeGrafter"/>
</dbReference>
<protein>
    <submittedName>
        <fullName evidence="7">E3 ubiquitin-protein ligase RHA1B-like</fullName>
    </submittedName>
</protein>
<dbReference type="Proteomes" id="UP000515151">
    <property type="component" value="Chromosome 1"/>
</dbReference>
<accession>A0A6P8CDW5</accession>
<keyword evidence="6" id="KW-1185">Reference proteome</keyword>
<sequence length="207" mass="23004">MGFPVCYSELLLPKLLLHFLSLFTLLRRLISSLLRLAGLPDFLDSPSSSDSDFSPSFPDGPYLFPPSSSDGSGSGSLSLSLSLSQSHSLPAALLREVLPIVVLSELPSPPESCAVCLYEFEPQHEARRLPNCCHVFHRCCLDRWIGYGHRTCPLCRTSLVPDDFAETVNLGLWAFSGISDFPDDFTHYELHHFNNNNHPLLIDDDSL</sequence>
<evidence type="ECO:0000313" key="7">
    <source>
        <dbReference type="RefSeq" id="XP_031380624.1"/>
    </source>
</evidence>
<evidence type="ECO:0000259" key="5">
    <source>
        <dbReference type="PROSITE" id="PS50089"/>
    </source>
</evidence>
<proteinExistence type="predicted"/>
<dbReference type="SMART" id="SM00184">
    <property type="entry name" value="RING"/>
    <property type="match status" value="1"/>
</dbReference>
<dbReference type="GO" id="GO:0008270">
    <property type="term" value="F:zinc ion binding"/>
    <property type="evidence" value="ECO:0007669"/>
    <property type="project" value="UniProtKB-KW"/>
</dbReference>
<feature type="domain" description="RING-type" evidence="5">
    <location>
        <begin position="113"/>
        <end position="156"/>
    </location>
</feature>
<dbReference type="PROSITE" id="PS50089">
    <property type="entry name" value="ZF_RING_2"/>
    <property type="match status" value="1"/>
</dbReference>